<protein>
    <recommendedName>
        <fullName evidence="5">Ferritin-like domain-containing protein</fullName>
    </recommendedName>
</protein>
<evidence type="ECO:0000313" key="4">
    <source>
        <dbReference type="Proteomes" id="UP001139263"/>
    </source>
</evidence>
<evidence type="ECO:0008006" key="5">
    <source>
        <dbReference type="Google" id="ProtNLM"/>
    </source>
</evidence>
<sequence>MEDQNKRTSRRHFLKQAGFVSASVALGGFGLLDGDAFAATSTDTVQSIIDAALTAELLATTFYYTGLHSPIGVLLNSNNKPYLQGALGAEYYHVELLKGAGAQSSFTNFYFPSGTFASSETFLTILEALEGTFIKAYLAAVYQFGGPLKQPALAQLAAEIMGVECEHRVLGHEIAGLNVPNDFYLEESGGTSVAAIAAGLAPFVTPNQFPGGSDGPYALPSSWQVKEAVGSNGGWNPNNKKPLTQQQIHNG</sequence>
<dbReference type="AlphaFoldDB" id="A0A9X2AD67"/>
<dbReference type="Proteomes" id="UP001139263">
    <property type="component" value="Unassembled WGS sequence"/>
</dbReference>
<dbReference type="RefSeq" id="WP_241712823.1">
    <property type="nucleotide sequence ID" value="NZ_JALBUF010000003.1"/>
</dbReference>
<gene>
    <name evidence="2" type="ORF">MM817_01325</name>
    <name evidence="3" type="ORF">MM817_02178</name>
</gene>
<keyword evidence="4" id="KW-1185">Reference proteome</keyword>
<organism evidence="2 4">
    <name type="scientific">Sulfoacidibacillus ferrooxidans</name>
    <dbReference type="NCBI Taxonomy" id="2005001"/>
    <lineage>
        <taxon>Bacteria</taxon>
        <taxon>Bacillati</taxon>
        <taxon>Bacillota</taxon>
        <taxon>Bacilli</taxon>
        <taxon>Bacillales</taxon>
        <taxon>Alicyclobacillaceae</taxon>
        <taxon>Sulfoacidibacillus</taxon>
    </lineage>
</organism>
<dbReference type="PROSITE" id="PS51318">
    <property type="entry name" value="TAT"/>
    <property type="match status" value="1"/>
</dbReference>
<reference evidence="2" key="1">
    <citation type="submission" date="2022-03" db="EMBL/GenBank/DDBJ databases">
        <title>Draft Genome Sequence of Firmicute Strain S0AB, a Heterotrophic Iron/Sulfur-Oxidizing Extreme Acidophile.</title>
        <authorList>
            <person name="Vergara E."/>
            <person name="Pakostova E."/>
            <person name="Johnson D.B."/>
            <person name="Holmes D.S."/>
        </authorList>
    </citation>
    <scope>NUCLEOTIDE SEQUENCE</scope>
    <source>
        <strain evidence="2">S0AB</strain>
    </source>
</reference>
<evidence type="ECO:0000313" key="3">
    <source>
        <dbReference type="EMBL" id="MCI0183886.1"/>
    </source>
</evidence>
<name>A0A9X2AD67_9BACL</name>
<evidence type="ECO:0000256" key="1">
    <source>
        <dbReference type="SAM" id="MobiDB-lite"/>
    </source>
</evidence>
<feature type="compositionally biased region" description="Polar residues" evidence="1">
    <location>
        <begin position="234"/>
        <end position="251"/>
    </location>
</feature>
<evidence type="ECO:0000313" key="2">
    <source>
        <dbReference type="EMBL" id="MCI0183055.1"/>
    </source>
</evidence>
<proteinExistence type="predicted"/>
<feature type="region of interest" description="Disordered" evidence="1">
    <location>
        <begin position="229"/>
        <end position="251"/>
    </location>
</feature>
<dbReference type="Pfam" id="PF13668">
    <property type="entry name" value="Ferritin_2"/>
    <property type="match status" value="1"/>
</dbReference>
<dbReference type="InterPro" id="IPR006311">
    <property type="entry name" value="TAT_signal"/>
</dbReference>
<accession>A0A9X2AD67</accession>
<comment type="caution">
    <text evidence="2">The sequence shown here is derived from an EMBL/GenBank/DDBJ whole genome shotgun (WGS) entry which is preliminary data.</text>
</comment>
<dbReference type="EMBL" id="JALBUF010000003">
    <property type="protein sequence ID" value="MCI0183055.1"/>
    <property type="molecule type" value="Genomic_DNA"/>
</dbReference>
<dbReference type="EMBL" id="JALBUF010000007">
    <property type="protein sequence ID" value="MCI0183886.1"/>
    <property type="molecule type" value="Genomic_DNA"/>
</dbReference>